<accession>A0A2T9YSX0</accession>
<dbReference type="CDD" id="cd03445">
    <property type="entry name" value="Thioesterase_II_repeat2"/>
    <property type="match status" value="1"/>
</dbReference>
<name>A0A2T9YSX0_9FUNG</name>
<dbReference type="GO" id="GO:0005782">
    <property type="term" value="C:peroxisomal matrix"/>
    <property type="evidence" value="ECO:0007669"/>
    <property type="project" value="TreeGrafter"/>
</dbReference>
<dbReference type="PANTHER" id="PTHR11066:SF34">
    <property type="entry name" value="ACYL-COENZYME A THIOESTERASE 8"/>
    <property type="match status" value="1"/>
</dbReference>
<dbReference type="Proteomes" id="UP000245699">
    <property type="component" value="Unassembled WGS sequence"/>
</dbReference>
<sequence length="363" mass="41318">MFSNAFSLCTRSSRIFTRLNLKQKLSAVNKIPLTKNNVFPSSKRSLVTEAIGIDKINSHIFRSKELLIMHGSKGVYGGQIVGQALLAASQTIDPKYHVNSLHSYFTFPGDNRIPIYYHVEEIRNGRMFSSRIVHAKQNNKIIFSMTCSFQVPMESNLVHQNVMPIVQAPENYPQKLSSEGNRHLFEMKEDGQYDMKTKIGKIEAECRFIGHPDTNVQHRELSDSALSPYLLWWYKATGDLSKESNFVHQSAVAYHSDYQLVYTSLLPHKVGSRSEREFLKMMVSLDHCVWFHAPVRGDEWLLYQMESHRASSSRVLLTGKLFNMQGDLVASIVQEGLMKSSDTVIEKLDPKTISTMPPSLISK</sequence>
<dbReference type="PANTHER" id="PTHR11066">
    <property type="entry name" value="ACYL-COA THIOESTERASE"/>
    <property type="match status" value="1"/>
</dbReference>
<dbReference type="GO" id="GO:0006637">
    <property type="term" value="P:acyl-CoA metabolic process"/>
    <property type="evidence" value="ECO:0007669"/>
    <property type="project" value="InterPro"/>
</dbReference>
<dbReference type="OrthoDB" id="68328at2759"/>
<evidence type="ECO:0000313" key="6">
    <source>
        <dbReference type="Proteomes" id="UP000245699"/>
    </source>
</evidence>
<dbReference type="Pfam" id="PF13622">
    <property type="entry name" value="4HBT_3"/>
    <property type="match status" value="1"/>
</dbReference>
<dbReference type="InterPro" id="IPR025652">
    <property type="entry name" value="TesB_C"/>
</dbReference>
<dbReference type="GO" id="GO:0009062">
    <property type="term" value="P:fatty acid catabolic process"/>
    <property type="evidence" value="ECO:0007669"/>
    <property type="project" value="TreeGrafter"/>
</dbReference>
<organism evidence="5 6">
    <name type="scientific">Furculomyces boomerangus</name>
    <dbReference type="NCBI Taxonomy" id="61424"/>
    <lineage>
        <taxon>Eukaryota</taxon>
        <taxon>Fungi</taxon>
        <taxon>Fungi incertae sedis</taxon>
        <taxon>Zoopagomycota</taxon>
        <taxon>Kickxellomycotina</taxon>
        <taxon>Harpellomycetes</taxon>
        <taxon>Harpellales</taxon>
        <taxon>Harpellaceae</taxon>
        <taxon>Furculomyces</taxon>
    </lineage>
</organism>
<evidence type="ECO:0000256" key="1">
    <source>
        <dbReference type="ARBA" id="ARBA00006538"/>
    </source>
</evidence>
<dbReference type="InterPro" id="IPR003703">
    <property type="entry name" value="Acyl_CoA_thio"/>
</dbReference>
<dbReference type="InterPro" id="IPR042171">
    <property type="entry name" value="Acyl-CoA_hotdog"/>
</dbReference>
<evidence type="ECO:0000313" key="5">
    <source>
        <dbReference type="EMBL" id="PVU95443.1"/>
    </source>
</evidence>
<gene>
    <name evidence="5" type="ORF">BB559_002736</name>
</gene>
<dbReference type="CDD" id="cd03444">
    <property type="entry name" value="Thioesterase_II_repeat1"/>
    <property type="match status" value="1"/>
</dbReference>
<dbReference type="AlphaFoldDB" id="A0A2T9YSX0"/>
<evidence type="ECO:0008006" key="7">
    <source>
        <dbReference type="Google" id="ProtNLM"/>
    </source>
</evidence>
<dbReference type="Pfam" id="PF02551">
    <property type="entry name" value="Acyl_CoA_thio"/>
    <property type="match status" value="1"/>
</dbReference>
<dbReference type="Gene3D" id="2.40.160.210">
    <property type="entry name" value="Acyl-CoA thioesterase, double hotdog domain"/>
    <property type="match status" value="1"/>
</dbReference>
<proteinExistence type="inferred from homology"/>
<dbReference type="STRING" id="61424.A0A2T9YSX0"/>
<evidence type="ECO:0000259" key="3">
    <source>
        <dbReference type="Pfam" id="PF02551"/>
    </source>
</evidence>
<dbReference type="EMBL" id="MBFT01000187">
    <property type="protein sequence ID" value="PVU95443.1"/>
    <property type="molecule type" value="Genomic_DNA"/>
</dbReference>
<dbReference type="InterPro" id="IPR049449">
    <property type="entry name" value="TesB_ACOT8-like_N"/>
</dbReference>
<dbReference type="InterPro" id="IPR029069">
    <property type="entry name" value="HotDog_dom_sf"/>
</dbReference>
<keyword evidence="6" id="KW-1185">Reference proteome</keyword>
<reference evidence="5 6" key="1">
    <citation type="journal article" date="2018" name="MBio">
        <title>Comparative Genomics Reveals the Core Gene Toolbox for the Fungus-Insect Symbiosis.</title>
        <authorList>
            <person name="Wang Y."/>
            <person name="Stata M."/>
            <person name="Wang W."/>
            <person name="Stajich J.E."/>
            <person name="White M.M."/>
            <person name="Moncalvo J.M."/>
        </authorList>
    </citation>
    <scope>NUCLEOTIDE SEQUENCE [LARGE SCALE GENOMIC DNA]</scope>
    <source>
        <strain evidence="5 6">AUS-77-4</strain>
    </source>
</reference>
<comment type="caution">
    <text evidence="5">The sequence shown here is derived from an EMBL/GenBank/DDBJ whole genome shotgun (WGS) entry which is preliminary data.</text>
</comment>
<comment type="similarity">
    <text evidence="1">Belongs to the C/M/P thioester hydrolase family.</text>
</comment>
<protein>
    <recommendedName>
        <fullName evidence="7">Acyl-CoA thioesterase II</fullName>
    </recommendedName>
</protein>
<feature type="domain" description="Acyl-CoA thioesterase 2 C-terminal" evidence="3">
    <location>
        <begin position="219"/>
        <end position="337"/>
    </location>
</feature>
<feature type="domain" description="Acyl-CoA thioesterase-like N-terminal HotDog" evidence="4">
    <location>
        <begin position="74"/>
        <end position="150"/>
    </location>
</feature>
<dbReference type="GO" id="GO:0047617">
    <property type="term" value="F:fatty acyl-CoA hydrolase activity"/>
    <property type="evidence" value="ECO:0007669"/>
    <property type="project" value="InterPro"/>
</dbReference>
<keyword evidence="2" id="KW-0378">Hydrolase</keyword>
<dbReference type="SUPFAM" id="SSF54637">
    <property type="entry name" value="Thioesterase/thiol ester dehydrase-isomerase"/>
    <property type="match status" value="2"/>
</dbReference>
<evidence type="ECO:0000259" key="4">
    <source>
        <dbReference type="Pfam" id="PF13622"/>
    </source>
</evidence>
<evidence type="ECO:0000256" key="2">
    <source>
        <dbReference type="ARBA" id="ARBA00022801"/>
    </source>
</evidence>